<sequence length="100" mass="11423">MDSITESSENTIQEEPKTETSTESVQNDSSDQQTNSLQTNGSITNGNLTMEKPDEDEAYLYGLEGIFVAMNRRYNKKSPFWQSDKLDVDVLRKRLTDETH</sequence>
<reference evidence="2" key="1">
    <citation type="journal article" date="2023" name="Nat. Microbiol.">
        <title>Babesia duncani multi-omics identifies virulence factors and drug targets.</title>
        <authorList>
            <person name="Singh P."/>
            <person name="Lonardi S."/>
            <person name="Liang Q."/>
            <person name="Vydyam P."/>
            <person name="Khabirova E."/>
            <person name="Fang T."/>
            <person name="Gihaz S."/>
            <person name="Thekkiniath J."/>
            <person name="Munshi M."/>
            <person name="Abel S."/>
            <person name="Ciampossin L."/>
            <person name="Batugedara G."/>
            <person name="Gupta M."/>
            <person name="Lu X.M."/>
            <person name="Lenz T."/>
            <person name="Chakravarty S."/>
            <person name="Cornillot E."/>
            <person name="Hu Y."/>
            <person name="Ma W."/>
            <person name="Gonzalez L.M."/>
            <person name="Sanchez S."/>
            <person name="Estrada K."/>
            <person name="Sanchez-Flores A."/>
            <person name="Montero E."/>
            <person name="Harb O.S."/>
            <person name="Le Roch K.G."/>
            <person name="Mamoun C.B."/>
        </authorList>
    </citation>
    <scope>NUCLEOTIDE SEQUENCE</scope>
    <source>
        <strain evidence="2">WA1</strain>
    </source>
</reference>
<dbReference type="GeneID" id="94335663"/>
<name>A0AAD9UQZ3_9APIC</name>
<feature type="compositionally biased region" description="Polar residues" evidence="1">
    <location>
        <begin position="21"/>
        <end position="48"/>
    </location>
</feature>
<evidence type="ECO:0000256" key="1">
    <source>
        <dbReference type="SAM" id="MobiDB-lite"/>
    </source>
</evidence>
<dbReference type="AlphaFoldDB" id="A0AAD9UQZ3"/>
<accession>A0AAD9UQZ3</accession>
<dbReference type="KEGG" id="bdw:94335663"/>
<organism evidence="2 3">
    <name type="scientific">Babesia duncani</name>
    <dbReference type="NCBI Taxonomy" id="323732"/>
    <lineage>
        <taxon>Eukaryota</taxon>
        <taxon>Sar</taxon>
        <taxon>Alveolata</taxon>
        <taxon>Apicomplexa</taxon>
        <taxon>Aconoidasida</taxon>
        <taxon>Piroplasmida</taxon>
        <taxon>Babesiidae</taxon>
        <taxon>Babesia</taxon>
    </lineage>
</organism>
<feature type="compositionally biased region" description="Polar residues" evidence="1">
    <location>
        <begin position="1"/>
        <end position="13"/>
    </location>
</feature>
<protein>
    <submittedName>
        <fullName evidence="2">Uncharacterized protein</fullName>
    </submittedName>
</protein>
<proteinExistence type="predicted"/>
<dbReference type="Proteomes" id="UP001214638">
    <property type="component" value="Unassembled WGS sequence"/>
</dbReference>
<evidence type="ECO:0000313" key="2">
    <source>
        <dbReference type="EMBL" id="KAK2198354.1"/>
    </source>
</evidence>
<keyword evidence="3" id="KW-1185">Reference proteome</keyword>
<dbReference type="EMBL" id="JALLKP010000001">
    <property type="protein sequence ID" value="KAK2198354.1"/>
    <property type="molecule type" value="Genomic_DNA"/>
</dbReference>
<comment type="caution">
    <text evidence="2">The sequence shown here is derived from an EMBL/GenBank/DDBJ whole genome shotgun (WGS) entry which is preliminary data.</text>
</comment>
<feature type="region of interest" description="Disordered" evidence="1">
    <location>
        <begin position="1"/>
        <end position="53"/>
    </location>
</feature>
<gene>
    <name evidence="2" type="ORF">BdWA1_001365</name>
</gene>
<dbReference type="RefSeq" id="XP_067805196.1">
    <property type="nucleotide sequence ID" value="XM_067946405.1"/>
</dbReference>
<evidence type="ECO:0000313" key="3">
    <source>
        <dbReference type="Proteomes" id="UP001214638"/>
    </source>
</evidence>